<keyword evidence="3" id="KW-0804">Transcription</keyword>
<accession>A0A0S2I2C2</accession>
<evidence type="ECO:0000256" key="2">
    <source>
        <dbReference type="ARBA" id="ARBA00023125"/>
    </source>
</evidence>
<feature type="domain" description="Cyclic nucleotide-binding" evidence="4">
    <location>
        <begin position="13"/>
        <end position="122"/>
    </location>
</feature>
<dbReference type="Gene3D" id="2.60.120.10">
    <property type="entry name" value="Jelly Rolls"/>
    <property type="match status" value="1"/>
</dbReference>
<gene>
    <name evidence="6" type="primary">ntcA</name>
    <name evidence="6" type="ORF">L21SP5_02842</name>
</gene>
<keyword evidence="1" id="KW-0805">Transcription regulation</keyword>
<feature type="domain" description="HTH crp-type" evidence="5">
    <location>
        <begin position="150"/>
        <end position="217"/>
    </location>
</feature>
<dbReference type="GO" id="GO:0003677">
    <property type="term" value="F:DNA binding"/>
    <property type="evidence" value="ECO:0007669"/>
    <property type="project" value="UniProtKB-KW"/>
</dbReference>
<dbReference type="SMART" id="SM00419">
    <property type="entry name" value="HTH_CRP"/>
    <property type="match status" value="1"/>
</dbReference>
<dbReference type="SUPFAM" id="SSF51206">
    <property type="entry name" value="cAMP-binding domain-like"/>
    <property type="match status" value="1"/>
</dbReference>
<dbReference type="STRING" id="1307839.L21SP5_02842"/>
<reference evidence="6 7" key="1">
    <citation type="submission" date="2015-11" db="EMBL/GenBank/DDBJ databases">
        <title>Description and complete genome sequence of a novel strain predominating in hypersaline microbial mats and representing a new family of the Bacteriodetes phylum.</title>
        <authorList>
            <person name="Spring S."/>
            <person name="Bunk B."/>
            <person name="Sproer C."/>
            <person name="Klenk H.-P."/>
        </authorList>
    </citation>
    <scope>NUCLEOTIDE SEQUENCE [LARGE SCALE GENOMIC DNA]</scope>
    <source>
        <strain evidence="6 7">L21-Spi-D4</strain>
    </source>
</reference>
<dbReference type="GO" id="GO:0005829">
    <property type="term" value="C:cytosol"/>
    <property type="evidence" value="ECO:0007669"/>
    <property type="project" value="TreeGrafter"/>
</dbReference>
<dbReference type="Pfam" id="PF13545">
    <property type="entry name" value="HTH_Crp_2"/>
    <property type="match status" value="1"/>
</dbReference>
<proteinExistence type="predicted"/>
<evidence type="ECO:0000313" key="7">
    <source>
        <dbReference type="Proteomes" id="UP000064893"/>
    </source>
</evidence>
<evidence type="ECO:0000259" key="4">
    <source>
        <dbReference type="PROSITE" id="PS50042"/>
    </source>
</evidence>
<dbReference type="KEGG" id="blq:L21SP5_02842"/>
<dbReference type="AlphaFoldDB" id="A0A0S2I2C2"/>
<dbReference type="Proteomes" id="UP000064893">
    <property type="component" value="Chromosome"/>
</dbReference>
<dbReference type="PANTHER" id="PTHR24567:SF58">
    <property type="entry name" value="CYCLIC AMP-BINDING REGULATORY PROTEIN"/>
    <property type="match status" value="1"/>
</dbReference>
<sequence>MEEIVCILEKVPLFKGVDSGFLGELLSTSAYQVRSYEKGRLIFQSGDPVDKLIVLMEGKITAEMLDPSGKALKIEDAVAPQTLASAFMYGEKQKIPVNVTALTACEFLYVPKKQFQKMLMKSETLFGNYINIISTRAQFLSDKVKFMSFNTIRQKLAHFLLDRMEAPGEPFHAKMSQTAMAELFGVARPSLARCISEMENEGILFCERGYYTIFDEKALQAELLN</sequence>
<dbReference type="InterPro" id="IPR000595">
    <property type="entry name" value="cNMP-bd_dom"/>
</dbReference>
<dbReference type="InterPro" id="IPR018490">
    <property type="entry name" value="cNMP-bd_dom_sf"/>
</dbReference>
<dbReference type="InterPro" id="IPR050397">
    <property type="entry name" value="Env_Response_Regulators"/>
</dbReference>
<dbReference type="PROSITE" id="PS50042">
    <property type="entry name" value="CNMP_BINDING_3"/>
    <property type="match status" value="1"/>
</dbReference>
<dbReference type="OrthoDB" id="1116216at2"/>
<dbReference type="SUPFAM" id="SSF46785">
    <property type="entry name" value="Winged helix' DNA-binding domain"/>
    <property type="match status" value="1"/>
</dbReference>
<organism evidence="6 7">
    <name type="scientific">Salinivirga cyanobacteriivorans</name>
    <dbReference type="NCBI Taxonomy" id="1307839"/>
    <lineage>
        <taxon>Bacteria</taxon>
        <taxon>Pseudomonadati</taxon>
        <taxon>Bacteroidota</taxon>
        <taxon>Bacteroidia</taxon>
        <taxon>Bacteroidales</taxon>
        <taxon>Salinivirgaceae</taxon>
        <taxon>Salinivirga</taxon>
    </lineage>
</organism>
<dbReference type="CDD" id="cd00038">
    <property type="entry name" value="CAP_ED"/>
    <property type="match status" value="1"/>
</dbReference>
<protein>
    <submittedName>
        <fullName evidence="6">Global nitrogen regulator</fullName>
    </submittedName>
</protein>
<keyword evidence="2" id="KW-0238">DNA-binding</keyword>
<dbReference type="InterPro" id="IPR012318">
    <property type="entry name" value="HTH_CRP"/>
</dbReference>
<dbReference type="InterPro" id="IPR036390">
    <property type="entry name" value="WH_DNA-bd_sf"/>
</dbReference>
<dbReference type="PANTHER" id="PTHR24567">
    <property type="entry name" value="CRP FAMILY TRANSCRIPTIONAL REGULATORY PROTEIN"/>
    <property type="match status" value="1"/>
</dbReference>
<evidence type="ECO:0000256" key="3">
    <source>
        <dbReference type="ARBA" id="ARBA00023163"/>
    </source>
</evidence>
<name>A0A0S2I2C2_9BACT</name>
<dbReference type="SMART" id="SM00100">
    <property type="entry name" value="cNMP"/>
    <property type="match status" value="1"/>
</dbReference>
<dbReference type="InterPro" id="IPR014710">
    <property type="entry name" value="RmlC-like_jellyroll"/>
</dbReference>
<dbReference type="RefSeq" id="WP_057953830.1">
    <property type="nucleotide sequence ID" value="NZ_CP013118.1"/>
</dbReference>
<dbReference type="Pfam" id="PF00027">
    <property type="entry name" value="cNMP_binding"/>
    <property type="match status" value="1"/>
</dbReference>
<keyword evidence="7" id="KW-1185">Reference proteome</keyword>
<dbReference type="GO" id="GO:0003700">
    <property type="term" value="F:DNA-binding transcription factor activity"/>
    <property type="evidence" value="ECO:0007669"/>
    <property type="project" value="TreeGrafter"/>
</dbReference>
<dbReference type="PROSITE" id="PS51063">
    <property type="entry name" value="HTH_CRP_2"/>
    <property type="match status" value="1"/>
</dbReference>
<evidence type="ECO:0000256" key="1">
    <source>
        <dbReference type="ARBA" id="ARBA00023015"/>
    </source>
</evidence>
<evidence type="ECO:0000259" key="5">
    <source>
        <dbReference type="PROSITE" id="PS51063"/>
    </source>
</evidence>
<dbReference type="EMBL" id="CP013118">
    <property type="protein sequence ID" value="ALO16462.1"/>
    <property type="molecule type" value="Genomic_DNA"/>
</dbReference>
<evidence type="ECO:0000313" key="6">
    <source>
        <dbReference type="EMBL" id="ALO16462.1"/>
    </source>
</evidence>